<feature type="region of interest" description="Disordered" evidence="8">
    <location>
        <begin position="211"/>
        <end position="254"/>
    </location>
</feature>
<feature type="compositionally biased region" description="Basic and acidic residues" evidence="8">
    <location>
        <begin position="211"/>
        <end position="247"/>
    </location>
</feature>
<evidence type="ECO:0000256" key="3">
    <source>
        <dbReference type="ARBA" id="ARBA00008334"/>
    </source>
</evidence>
<dbReference type="RefSeq" id="XP_001030945.2">
    <property type="nucleotide sequence ID" value="XM_001030945.2"/>
</dbReference>
<evidence type="ECO:0000313" key="12">
    <source>
        <dbReference type="EMBL" id="EAR83282.2"/>
    </source>
</evidence>
<dbReference type="Gene3D" id="3.40.20.10">
    <property type="entry name" value="Severin"/>
    <property type="match status" value="1"/>
</dbReference>
<dbReference type="InterPro" id="IPR036465">
    <property type="entry name" value="vWFA_dom_sf"/>
</dbReference>
<reference evidence="13" key="1">
    <citation type="journal article" date="2006" name="PLoS Biol.">
        <title>Macronuclear genome sequence of the ciliate Tetrahymena thermophila, a model eukaryote.</title>
        <authorList>
            <person name="Eisen J.A."/>
            <person name="Coyne R.S."/>
            <person name="Wu M."/>
            <person name="Wu D."/>
            <person name="Thiagarajan M."/>
            <person name="Wortman J.R."/>
            <person name="Badger J.H."/>
            <person name="Ren Q."/>
            <person name="Amedeo P."/>
            <person name="Jones K.M."/>
            <person name="Tallon L.J."/>
            <person name="Delcher A.L."/>
            <person name="Salzberg S.L."/>
            <person name="Silva J.C."/>
            <person name="Haas B.J."/>
            <person name="Majoros W.H."/>
            <person name="Farzad M."/>
            <person name="Carlton J.M."/>
            <person name="Smith R.K. Jr."/>
            <person name="Garg J."/>
            <person name="Pearlman R.E."/>
            <person name="Karrer K.M."/>
            <person name="Sun L."/>
            <person name="Manning G."/>
            <person name="Elde N.C."/>
            <person name="Turkewitz A.P."/>
            <person name="Asai D.J."/>
            <person name="Wilkes D.E."/>
            <person name="Wang Y."/>
            <person name="Cai H."/>
            <person name="Collins K."/>
            <person name="Stewart B.A."/>
            <person name="Lee S.R."/>
            <person name="Wilamowska K."/>
            <person name="Weinberg Z."/>
            <person name="Ruzzo W.L."/>
            <person name="Wloga D."/>
            <person name="Gaertig J."/>
            <person name="Frankel J."/>
            <person name="Tsao C.-C."/>
            <person name="Gorovsky M.A."/>
            <person name="Keeling P.J."/>
            <person name="Waller R.F."/>
            <person name="Patron N.J."/>
            <person name="Cherry J.M."/>
            <person name="Stover N.A."/>
            <person name="Krieger C.J."/>
            <person name="del Toro C."/>
            <person name="Ryder H.F."/>
            <person name="Williamson S.C."/>
            <person name="Barbeau R.A."/>
            <person name="Hamilton E.P."/>
            <person name="Orias E."/>
        </authorList>
    </citation>
    <scope>NUCLEOTIDE SEQUENCE [LARGE SCALE GENOMIC DNA]</scope>
    <source>
        <strain evidence="13">SB210</strain>
    </source>
</reference>
<organism evidence="12 13">
    <name type="scientific">Tetrahymena thermophila (strain SB210)</name>
    <dbReference type="NCBI Taxonomy" id="312017"/>
    <lineage>
        <taxon>Eukaryota</taxon>
        <taxon>Sar</taxon>
        <taxon>Alveolata</taxon>
        <taxon>Ciliophora</taxon>
        <taxon>Intramacronucleata</taxon>
        <taxon>Oligohymenophorea</taxon>
        <taxon>Hymenostomatida</taxon>
        <taxon>Tetrahymenina</taxon>
        <taxon>Tetrahymenidae</taxon>
        <taxon>Tetrahymena</taxon>
    </lineage>
</organism>
<dbReference type="STRING" id="312017.Q22DC0"/>
<feature type="region of interest" description="Disordered" evidence="8">
    <location>
        <begin position="1"/>
        <end position="45"/>
    </location>
</feature>
<dbReference type="PANTHER" id="PTHR13803">
    <property type="entry name" value="SEC24-RELATED PROTEIN"/>
    <property type="match status" value="1"/>
</dbReference>
<dbReference type="Pfam" id="PF04810">
    <property type="entry name" value="zf-Sec23_Sec24"/>
    <property type="match status" value="1"/>
</dbReference>
<dbReference type="Gene3D" id="2.30.30.380">
    <property type="entry name" value="Zn-finger domain of Sec23/24"/>
    <property type="match status" value="1"/>
</dbReference>
<dbReference type="PANTHER" id="PTHR13803:SF39">
    <property type="entry name" value="SECRETORY 24AB, ISOFORM A"/>
    <property type="match status" value="1"/>
</dbReference>
<evidence type="ECO:0000256" key="6">
    <source>
        <dbReference type="ARBA" id="ARBA00023034"/>
    </source>
</evidence>
<dbReference type="GO" id="GO:0006886">
    <property type="term" value="P:intracellular protein transport"/>
    <property type="evidence" value="ECO:0007669"/>
    <property type="project" value="InterPro"/>
</dbReference>
<dbReference type="EMBL" id="GG662439">
    <property type="protein sequence ID" value="EAR83282.2"/>
    <property type="molecule type" value="Genomic_DNA"/>
</dbReference>
<sequence length="1032" mass="121529">MSVHQKIIKRGEEKNHLSNSQLQNTSATDNYLRDENDDYDGFNQENDYDQYQQQVNNSYDEQKLGDIMNDSNEYELNGQSHSNQMQSNIQDLQNGGHNSYQKNNYNQAQSQYNYDHLQQQNVYNRQQEQSYQQASSNQQNQIQQSKQYYNNVIKPQYQQANQIRNQNEYDLSDSQEDIDDNNQFSNNVQNVHYSEIEREIYGISKEQEEKEQQYNLQKRREQEEAKLKHQKLLDQSKNKNKQRDSRDYNSSPECIQSSSNYFPINNKIQNECRIPLAISLAPFHEPECLDTVNFKLKKNQLYLTPYMNEEDVPRCQACQTIINPFCEILESLCKWKCNMCFNMQPVPKVYKDQIFNIRAVRPELQHGSYDILLPSKYRVKRDLEVVYWFMIDVSQQSVSNGFLRSTCEGIRSALMSKTMQSNKSHIKIGIIGYDNELHLFNISSRLKNPQIFVYKDLEEQMDILNKDTLFHLNEQTTENQEEKGEKGFFTKLIENIKPKQDPIVKQAIEPKHQKLDYEYPFPDDIVNSFSDCEKHLFTLLDQIEIMYEQKYKNFDSESSSQKQAAKQNQNIFFKALEFSLDHIKFTGGKLFIFHSSLNVQAPVNKNYTIFSIQNKFEDTFITPCIFYQKSMLSRDIVSFVYKITKETNGEIYDISPADIQNKKYQSDLAESITIKQSFESVLRLRCSNGWSISNCMGNTSLRTDTYNLLNMNCDVKTHIILEVQNEIQQNKINYFCFQSCLLFTNTKQQRIMRVHNFILPLTNNHLNIFQSINPKILMTYYSKLYLEQIIHKIGDSKQFETYVTQQLRLLISIQLQCNRAALLPCMEIVILSILGLFKQKNFLQKDIPQGLDSALNQIISYQRMSPTELDSQFVPIIFDLEEIKNSKVYDEKGQYVFPKSLSLSYQSIYDKEIILGDFGKEFIIFIISANVQQDTLKSVFNTTDLTEIKKKTKDEFYKNTSSVSEKVMILLNSLSYIKTRSYVDFSIIITDQGDPREFEFYYKLIEDKYESFQKGYNKSYEEFVDELLKQIN</sequence>
<dbReference type="Gene3D" id="2.60.40.1670">
    <property type="entry name" value="beta-sandwich domain of Sec23/24"/>
    <property type="match status" value="1"/>
</dbReference>
<dbReference type="SUPFAM" id="SSF82919">
    <property type="entry name" value="Zn-finger domain of Sec23/24"/>
    <property type="match status" value="1"/>
</dbReference>
<gene>
    <name evidence="12" type="ORF">TTHERM_00992820</name>
</gene>
<dbReference type="GO" id="GO:0030127">
    <property type="term" value="C:COPII vesicle coat"/>
    <property type="evidence" value="ECO:0007669"/>
    <property type="project" value="InterPro"/>
</dbReference>
<dbReference type="GO" id="GO:0005789">
    <property type="term" value="C:endoplasmic reticulum membrane"/>
    <property type="evidence" value="ECO:0007669"/>
    <property type="project" value="UniProtKB-SubCell"/>
</dbReference>
<dbReference type="GO" id="GO:0090110">
    <property type="term" value="P:COPII-coated vesicle cargo loading"/>
    <property type="evidence" value="ECO:0007669"/>
    <property type="project" value="TreeGrafter"/>
</dbReference>
<feature type="domain" description="Zinc finger Sec23/Sec24-type" evidence="9">
    <location>
        <begin position="313"/>
        <end position="350"/>
    </location>
</feature>
<dbReference type="OrthoDB" id="49016at2759"/>
<keyword evidence="13" id="KW-1185">Reference proteome</keyword>
<proteinExistence type="inferred from homology"/>
<dbReference type="InterPro" id="IPR029006">
    <property type="entry name" value="ADF-H/Gelsolin-like_dom_sf"/>
</dbReference>
<dbReference type="Gene3D" id="3.40.50.410">
    <property type="entry name" value="von Willebrand factor, type A domain"/>
    <property type="match status" value="2"/>
</dbReference>
<dbReference type="InterPro" id="IPR006896">
    <property type="entry name" value="Sec23/24_trunk_dom"/>
</dbReference>
<dbReference type="GeneID" id="7833102"/>
<keyword evidence="6" id="KW-0333">Golgi apparatus</keyword>
<name>Q22DC0_TETTS</name>
<dbReference type="Pfam" id="PF04811">
    <property type="entry name" value="Sec23_trunk"/>
    <property type="match status" value="1"/>
</dbReference>
<comment type="subcellular location">
    <subcellularLocation>
        <location evidence="2">Endoplasmic reticulum membrane</location>
    </subcellularLocation>
    <subcellularLocation>
        <location evidence="1">Golgi apparatus membrane</location>
    </subcellularLocation>
</comment>
<dbReference type="KEGG" id="tet:TTHERM_00992820"/>
<dbReference type="GO" id="GO:0008270">
    <property type="term" value="F:zinc ion binding"/>
    <property type="evidence" value="ECO:0007669"/>
    <property type="project" value="InterPro"/>
</dbReference>
<protein>
    <submittedName>
        <fullName evidence="12">Sec23/Sec24 zinc finger protein</fullName>
    </submittedName>
</protein>
<accession>Q22DC0</accession>
<dbReference type="InterPro" id="IPR006895">
    <property type="entry name" value="Znf_Sec23_Sec24"/>
</dbReference>
<feature type="domain" description="Sec23/Sec24 trunk" evidence="10">
    <location>
        <begin position="385"/>
        <end position="602"/>
    </location>
</feature>
<keyword evidence="5" id="KW-0931">ER-Golgi transport</keyword>
<dbReference type="InterPro" id="IPR012990">
    <property type="entry name" value="Beta-sandwich_Sec23_24"/>
</dbReference>
<keyword evidence="7" id="KW-0472">Membrane</keyword>
<evidence type="ECO:0000256" key="8">
    <source>
        <dbReference type="SAM" id="MobiDB-lite"/>
    </source>
</evidence>
<evidence type="ECO:0000259" key="11">
    <source>
        <dbReference type="Pfam" id="PF08033"/>
    </source>
</evidence>
<dbReference type="InParanoid" id="Q22DC0"/>
<feature type="domain" description="Sec23/Sec24 beta-sandwich" evidence="11">
    <location>
        <begin position="678"/>
        <end position="761"/>
    </location>
</feature>
<comment type="similarity">
    <text evidence="3">Belongs to the SEC23/SEC24 family. SEC24 subfamily.</text>
</comment>
<evidence type="ECO:0000256" key="1">
    <source>
        <dbReference type="ARBA" id="ARBA00004394"/>
    </source>
</evidence>
<feature type="compositionally biased region" description="Polar residues" evidence="8">
    <location>
        <begin position="17"/>
        <end position="29"/>
    </location>
</feature>
<evidence type="ECO:0000256" key="2">
    <source>
        <dbReference type="ARBA" id="ARBA00004586"/>
    </source>
</evidence>
<evidence type="ECO:0000313" key="13">
    <source>
        <dbReference type="Proteomes" id="UP000009168"/>
    </source>
</evidence>
<dbReference type="InterPro" id="IPR050550">
    <property type="entry name" value="SEC23_SEC24_subfamily"/>
</dbReference>
<dbReference type="Proteomes" id="UP000009168">
    <property type="component" value="Unassembled WGS sequence"/>
</dbReference>
<dbReference type="AlphaFoldDB" id="Q22DC0"/>
<evidence type="ECO:0000259" key="9">
    <source>
        <dbReference type="Pfam" id="PF04810"/>
    </source>
</evidence>
<dbReference type="InterPro" id="IPR036174">
    <property type="entry name" value="Znf_Sec23_Sec24_sf"/>
</dbReference>
<evidence type="ECO:0000256" key="4">
    <source>
        <dbReference type="ARBA" id="ARBA00022824"/>
    </source>
</evidence>
<evidence type="ECO:0000259" key="10">
    <source>
        <dbReference type="Pfam" id="PF04811"/>
    </source>
</evidence>
<evidence type="ECO:0000256" key="7">
    <source>
        <dbReference type="ARBA" id="ARBA00023136"/>
    </source>
</evidence>
<dbReference type="Pfam" id="PF08033">
    <property type="entry name" value="Sec23_BS"/>
    <property type="match status" value="1"/>
</dbReference>
<dbReference type="GO" id="GO:0070971">
    <property type="term" value="C:endoplasmic reticulum exit site"/>
    <property type="evidence" value="ECO:0007669"/>
    <property type="project" value="TreeGrafter"/>
</dbReference>
<dbReference type="SUPFAM" id="SSF53300">
    <property type="entry name" value="vWA-like"/>
    <property type="match status" value="1"/>
</dbReference>
<evidence type="ECO:0000256" key="5">
    <source>
        <dbReference type="ARBA" id="ARBA00022892"/>
    </source>
</evidence>
<dbReference type="GO" id="GO:0000139">
    <property type="term" value="C:Golgi membrane"/>
    <property type="evidence" value="ECO:0007669"/>
    <property type="project" value="UniProtKB-SubCell"/>
</dbReference>
<dbReference type="HOGENOM" id="CLU_254152_0_0_1"/>
<keyword evidence="4" id="KW-0256">Endoplasmic reticulum</keyword>
<dbReference type="GO" id="GO:0000149">
    <property type="term" value="F:SNARE binding"/>
    <property type="evidence" value="ECO:0007669"/>
    <property type="project" value="TreeGrafter"/>
</dbReference>
<dbReference type="SUPFAM" id="SSF81995">
    <property type="entry name" value="beta-sandwich domain of Sec23/24"/>
    <property type="match status" value="1"/>
</dbReference>
<keyword evidence="5" id="KW-0813">Transport</keyword>